<proteinExistence type="predicted"/>
<keyword evidence="2" id="KW-1185">Reference proteome</keyword>
<dbReference type="Gene3D" id="6.10.250.660">
    <property type="match status" value="2"/>
</dbReference>
<dbReference type="InterPro" id="IPR019933">
    <property type="entry name" value="DivIVA_domain"/>
</dbReference>
<evidence type="ECO:0000313" key="1">
    <source>
        <dbReference type="EMBL" id="TQL49580.1"/>
    </source>
</evidence>
<dbReference type="OrthoDB" id="9815492at2"/>
<gene>
    <name evidence="1" type="ORF">FB467_0655</name>
</gene>
<sequence>MTDFSTEDGDEQTRPQFTVSRLRRGYSAAEVDEFLDSIAAAVRQGQPVPNVLEARFNVCFGGYDQQEVDIFLDDLYGELSSV</sequence>
<dbReference type="Proteomes" id="UP000319516">
    <property type="component" value="Unassembled WGS sequence"/>
</dbReference>
<comment type="caution">
    <text evidence="1">The sequence shown here is derived from an EMBL/GenBank/DDBJ whole genome shotgun (WGS) entry which is preliminary data.</text>
</comment>
<name>A0A542YNB4_9MICO</name>
<dbReference type="NCBIfam" id="TIGR03544">
    <property type="entry name" value="DivI1A_domain"/>
    <property type="match status" value="2"/>
</dbReference>
<dbReference type="AlphaFoldDB" id="A0A542YNB4"/>
<accession>A0A542YNB4</accession>
<organism evidence="1 2">
    <name type="scientific">Ornithinicoccus hortensis</name>
    <dbReference type="NCBI Taxonomy" id="82346"/>
    <lineage>
        <taxon>Bacteria</taxon>
        <taxon>Bacillati</taxon>
        <taxon>Actinomycetota</taxon>
        <taxon>Actinomycetes</taxon>
        <taxon>Micrococcales</taxon>
        <taxon>Intrasporangiaceae</taxon>
        <taxon>Ornithinicoccus</taxon>
    </lineage>
</organism>
<evidence type="ECO:0000313" key="2">
    <source>
        <dbReference type="Proteomes" id="UP000319516"/>
    </source>
</evidence>
<protein>
    <submittedName>
        <fullName evidence="1">DivIVA domain-containing protein</fullName>
    </submittedName>
</protein>
<reference evidence="1 2" key="1">
    <citation type="submission" date="2019-06" db="EMBL/GenBank/DDBJ databases">
        <title>Sequencing the genomes of 1000 actinobacteria strains.</title>
        <authorList>
            <person name="Klenk H.-P."/>
        </authorList>
    </citation>
    <scope>NUCLEOTIDE SEQUENCE [LARGE SCALE GENOMIC DNA]</scope>
    <source>
        <strain evidence="1 2">DSM 12335</strain>
    </source>
</reference>
<dbReference type="RefSeq" id="WP_141786443.1">
    <property type="nucleotide sequence ID" value="NZ_BAAAIK010000003.1"/>
</dbReference>
<dbReference type="EMBL" id="VFOP01000001">
    <property type="protein sequence ID" value="TQL49580.1"/>
    <property type="molecule type" value="Genomic_DNA"/>
</dbReference>